<dbReference type="Proteomes" id="UP000253250">
    <property type="component" value="Unassembled WGS sequence"/>
</dbReference>
<reference evidence="4 5" key="1">
    <citation type="submission" date="2018-02" db="EMBL/GenBank/DDBJ databases">
        <title>Insights into the biology of acidophilic members of the Acidiferrobacteraceae family derived from comparative genomic analyses.</title>
        <authorList>
            <person name="Issotta F."/>
            <person name="Thyssen C."/>
            <person name="Mena C."/>
            <person name="Moya A."/>
            <person name="Bellenberg S."/>
            <person name="Sproer C."/>
            <person name="Covarrubias P.C."/>
            <person name="Sand W."/>
            <person name="Quatrini R."/>
            <person name="Vera M."/>
        </authorList>
    </citation>
    <scope>NUCLEOTIDE SEQUENCE [LARGE SCALE GENOMIC DNA]</scope>
    <source>
        <strain evidence="5">m-1</strain>
    </source>
</reference>
<dbReference type="OrthoDB" id="5935476at2"/>
<evidence type="ECO:0000259" key="2">
    <source>
        <dbReference type="Pfam" id="PF13005"/>
    </source>
</evidence>
<feature type="domain" description="Transposase IS66 zinc-finger binding" evidence="2">
    <location>
        <begin position="144"/>
        <end position="175"/>
    </location>
</feature>
<dbReference type="AlphaFoldDB" id="A0A368HHM8"/>
<dbReference type="PANTHER" id="PTHR33678:SF1">
    <property type="entry name" value="BLL1576 PROTEIN"/>
    <property type="match status" value="1"/>
</dbReference>
<name>A0A368HHM8_9GAMM</name>
<dbReference type="Pfam" id="PF13005">
    <property type="entry name" value="zf-IS66"/>
    <property type="match status" value="1"/>
</dbReference>
<feature type="domain" description="Transposase TnpC homeodomain" evidence="3">
    <location>
        <begin position="52"/>
        <end position="130"/>
    </location>
</feature>
<evidence type="ECO:0000259" key="1">
    <source>
        <dbReference type="Pfam" id="PF03050"/>
    </source>
</evidence>
<dbReference type="InterPro" id="IPR052344">
    <property type="entry name" value="Transposase-related"/>
</dbReference>
<organism evidence="4 5">
    <name type="scientific">Acidiferrobacter thiooxydans</name>
    <dbReference type="NCBI Taxonomy" id="163359"/>
    <lineage>
        <taxon>Bacteria</taxon>
        <taxon>Pseudomonadati</taxon>
        <taxon>Pseudomonadota</taxon>
        <taxon>Gammaproteobacteria</taxon>
        <taxon>Acidiferrobacterales</taxon>
        <taxon>Acidiferrobacteraceae</taxon>
        <taxon>Acidiferrobacter</taxon>
    </lineage>
</organism>
<dbReference type="InterPro" id="IPR004291">
    <property type="entry name" value="Transposase_IS66_central"/>
</dbReference>
<feature type="domain" description="Transposase IS66 central" evidence="1">
    <location>
        <begin position="197"/>
        <end position="459"/>
    </location>
</feature>
<dbReference type="PANTHER" id="PTHR33678">
    <property type="entry name" value="BLL1576 PROTEIN"/>
    <property type="match status" value="1"/>
</dbReference>
<comment type="caution">
    <text evidence="4">The sequence shown here is derived from an EMBL/GenBank/DDBJ whole genome shotgun (WGS) entry which is preliminary data.</text>
</comment>
<protein>
    <submittedName>
        <fullName evidence="4">IS66 family transposase</fullName>
    </submittedName>
</protein>
<evidence type="ECO:0000313" key="5">
    <source>
        <dbReference type="Proteomes" id="UP000253250"/>
    </source>
</evidence>
<dbReference type="InterPro" id="IPR024463">
    <property type="entry name" value="Transposase_TnpC_homeodom"/>
</dbReference>
<sequence length="498" mass="55272">MGVQYRFDCRIIVAMTDGIRDTALPNDIEALKVLIAVRDATIERLTRHAELLQEQLNLAIARRYSARSEKGPSPQMGLFDEAEVEAEVEAEREALAAEEVPEVESVVAGHIRKARGYRKPLPAALPRVDIIHELPEEARLTPDGQPLVVIGEEVSEQLDIVPATIRVLRHVRLKYGVRKDDASGVKIAPLPPQPLPKTLASPGLLAHIVVSKYQDALPLYRQEQILTRIGVDLPRATMARWMVALGTETAQPLVNLLRDQLLAYGYISMDETPTQVLKEPGKAATSQSYLWVQRGGPPEAPIILFDYDPSRSQEVPLRLLAGFTGILQTDGYAAYGAVVRAQGLIHAGCVAHCRRKFDEVIKSQGKHRKKGLAEEALAQIQKLYAVEKAARDFTPADRHRYRQEHARPLWDTLRTWLAIHRPGVPPQSALGRALAYLANEWDKLVVYLTDGRIPIDNNATNAVNGISRVIPRHGLFRVTVQRCDFAADRGSMARPVAA</sequence>
<dbReference type="Pfam" id="PF13007">
    <property type="entry name" value="LZ_Tnp_IS66"/>
    <property type="match status" value="1"/>
</dbReference>
<dbReference type="Pfam" id="PF03050">
    <property type="entry name" value="DDE_Tnp_IS66"/>
    <property type="match status" value="1"/>
</dbReference>
<dbReference type="EMBL" id="PSYR01000002">
    <property type="protein sequence ID" value="RCN57020.1"/>
    <property type="molecule type" value="Genomic_DNA"/>
</dbReference>
<evidence type="ECO:0000313" key="4">
    <source>
        <dbReference type="EMBL" id="RCN57020.1"/>
    </source>
</evidence>
<keyword evidence="5" id="KW-1185">Reference proteome</keyword>
<proteinExistence type="predicted"/>
<gene>
    <name evidence="4" type="ORF">C4900_14965</name>
</gene>
<evidence type="ECO:0000259" key="3">
    <source>
        <dbReference type="Pfam" id="PF13007"/>
    </source>
</evidence>
<dbReference type="NCBIfam" id="NF033517">
    <property type="entry name" value="transpos_IS66"/>
    <property type="match status" value="1"/>
</dbReference>
<accession>A0A368HHM8</accession>
<dbReference type="InterPro" id="IPR024474">
    <property type="entry name" value="Znf_dom_IS66"/>
</dbReference>